<reference evidence="1 2" key="1">
    <citation type="journal article" date="2022" name="DNA Res.">
        <title>Chromosomal-level genome assembly of the orchid tree Bauhinia variegata (Leguminosae; Cercidoideae) supports the allotetraploid origin hypothesis of Bauhinia.</title>
        <authorList>
            <person name="Zhong Y."/>
            <person name="Chen Y."/>
            <person name="Zheng D."/>
            <person name="Pang J."/>
            <person name="Liu Y."/>
            <person name="Luo S."/>
            <person name="Meng S."/>
            <person name="Qian L."/>
            <person name="Wei D."/>
            <person name="Dai S."/>
            <person name="Zhou R."/>
        </authorList>
    </citation>
    <scope>NUCLEOTIDE SEQUENCE [LARGE SCALE GENOMIC DNA]</scope>
    <source>
        <strain evidence="1">BV-YZ2020</strain>
    </source>
</reference>
<comment type="caution">
    <text evidence="1">The sequence shown here is derived from an EMBL/GenBank/DDBJ whole genome shotgun (WGS) entry which is preliminary data.</text>
</comment>
<protein>
    <submittedName>
        <fullName evidence="1">Uncharacterized protein</fullName>
    </submittedName>
</protein>
<name>A0ACB9LT36_BAUVA</name>
<accession>A0ACB9LT36</accession>
<organism evidence="1 2">
    <name type="scientific">Bauhinia variegata</name>
    <name type="common">Purple orchid tree</name>
    <name type="synonym">Phanera variegata</name>
    <dbReference type="NCBI Taxonomy" id="167791"/>
    <lineage>
        <taxon>Eukaryota</taxon>
        <taxon>Viridiplantae</taxon>
        <taxon>Streptophyta</taxon>
        <taxon>Embryophyta</taxon>
        <taxon>Tracheophyta</taxon>
        <taxon>Spermatophyta</taxon>
        <taxon>Magnoliopsida</taxon>
        <taxon>eudicotyledons</taxon>
        <taxon>Gunneridae</taxon>
        <taxon>Pentapetalae</taxon>
        <taxon>rosids</taxon>
        <taxon>fabids</taxon>
        <taxon>Fabales</taxon>
        <taxon>Fabaceae</taxon>
        <taxon>Cercidoideae</taxon>
        <taxon>Cercideae</taxon>
        <taxon>Bauhiniinae</taxon>
        <taxon>Bauhinia</taxon>
    </lineage>
</organism>
<dbReference type="Proteomes" id="UP000828941">
    <property type="component" value="Chromosome 11"/>
</dbReference>
<gene>
    <name evidence="1" type="ORF">L6164_027486</name>
</gene>
<evidence type="ECO:0000313" key="2">
    <source>
        <dbReference type="Proteomes" id="UP000828941"/>
    </source>
</evidence>
<keyword evidence="2" id="KW-1185">Reference proteome</keyword>
<dbReference type="EMBL" id="CM039436">
    <property type="protein sequence ID" value="KAI4314597.1"/>
    <property type="molecule type" value="Genomic_DNA"/>
</dbReference>
<sequence>MSAQNDWAGLVSVSLRAIDTRFLPKNTRLLIVLSERTEPASGFCPVHKAKTTEFWRLKNDEESTSNLYVANCGPAVGLSHETIASVFCKFGEVKGVYAADESGSLDRVCDLVPVSLTASHVNIPGIYLVHDFISTTEEEELLRAVEADLGKICQKEGSNTMVMIFVMT</sequence>
<proteinExistence type="predicted"/>
<evidence type="ECO:0000313" key="1">
    <source>
        <dbReference type="EMBL" id="KAI4314597.1"/>
    </source>
</evidence>